<feature type="non-terminal residue" evidence="1">
    <location>
        <position position="1"/>
    </location>
</feature>
<evidence type="ECO:0008006" key="3">
    <source>
        <dbReference type="Google" id="ProtNLM"/>
    </source>
</evidence>
<sequence>SIITVTLWLLCRRLVVMSSTLDATTGMAWLVMVTVLAIMVNHAHSDAGHFFAATPKVLPRIGRRGDLPPLTTLLTEAAQSSGKAGQSITEALGQLDTDRDGCIGIEELLRIPILKVAILLQNPALLLPQAEDTEARETYTTDLRPEPRLLRFLQN</sequence>
<protein>
    <recommendedName>
        <fullName evidence="3">EF-hand domain-containing protein</fullName>
    </recommendedName>
</protein>
<dbReference type="InterPro" id="IPR018247">
    <property type="entry name" value="EF_Hand_1_Ca_BS"/>
</dbReference>
<accession>A0AAW0X8D3</accession>
<evidence type="ECO:0000313" key="2">
    <source>
        <dbReference type="Proteomes" id="UP001445076"/>
    </source>
</evidence>
<organism evidence="1 2">
    <name type="scientific">Cherax quadricarinatus</name>
    <name type="common">Australian red claw crayfish</name>
    <dbReference type="NCBI Taxonomy" id="27406"/>
    <lineage>
        <taxon>Eukaryota</taxon>
        <taxon>Metazoa</taxon>
        <taxon>Ecdysozoa</taxon>
        <taxon>Arthropoda</taxon>
        <taxon>Crustacea</taxon>
        <taxon>Multicrustacea</taxon>
        <taxon>Malacostraca</taxon>
        <taxon>Eumalacostraca</taxon>
        <taxon>Eucarida</taxon>
        <taxon>Decapoda</taxon>
        <taxon>Pleocyemata</taxon>
        <taxon>Astacidea</taxon>
        <taxon>Parastacoidea</taxon>
        <taxon>Parastacidae</taxon>
        <taxon>Cherax</taxon>
    </lineage>
</organism>
<reference evidence="1 2" key="1">
    <citation type="journal article" date="2024" name="BMC Genomics">
        <title>Genome assembly of redclaw crayfish (Cherax quadricarinatus) provides insights into its immune adaptation and hypoxia tolerance.</title>
        <authorList>
            <person name="Liu Z."/>
            <person name="Zheng J."/>
            <person name="Li H."/>
            <person name="Fang K."/>
            <person name="Wang S."/>
            <person name="He J."/>
            <person name="Zhou D."/>
            <person name="Weng S."/>
            <person name="Chi M."/>
            <person name="Gu Z."/>
            <person name="He J."/>
            <person name="Li F."/>
            <person name="Wang M."/>
        </authorList>
    </citation>
    <scope>NUCLEOTIDE SEQUENCE [LARGE SCALE GENOMIC DNA]</scope>
    <source>
        <strain evidence="1">ZL_2023a</strain>
    </source>
</reference>
<name>A0AAW0X8D3_CHEQU</name>
<keyword evidence="2" id="KW-1185">Reference proteome</keyword>
<dbReference type="PROSITE" id="PS00018">
    <property type="entry name" value="EF_HAND_1"/>
    <property type="match status" value="1"/>
</dbReference>
<dbReference type="Proteomes" id="UP001445076">
    <property type="component" value="Unassembled WGS sequence"/>
</dbReference>
<dbReference type="AlphaFoldDB" id="A0AAW0X8D3"/>
<evidence type="ECO:0000313" key="1">
    <source>
        <dbReference type="EMBL" id="KAK8736218.1"/>
    </source>
</evidence>
<gene>
    <name evidence="1" type="ORF">OTU49_004873</name>
</gene>
<comment type="caution">
    <text evidence="1">The sequence shown here is derived from an EMBL/GenBank/DDBJ whole genome shotgun (WGS) entry which is preliminary data.</text>
</comment>
<proteinExistence type="predicted"/>
<dbReference type="EMBL" id="JARKIK010000044">
    <property type="protein sequence ID" value="KAK8736218.1"/>
    <property type="molecule type" value="Genomic_DNA"/>
</dbReference>